<accession>N1PLR5</accession>
<proteinExistence type="predicted"/>
<reference evidence="1 2" key="2">
    <citation type="journal article" date="2012" name="PLoS Pathog.">
        <title>Diverse lifestyles and strategies of plant pathogenesis encoded in the genomes of eighteen Dothideomycetes fungi.</title>
        <authorList>
            <person name="Ohm R.A."/>
            <person name="Feau N."/>
            <person name="Henrissat B."/>
            <person name="Schoch C.L."/>
            <person name="Horwitz B.A."/>
            <person name="Barry K.W."/>
            <person name="Condon B.J."/>
            <person name="Copeland A.C."/>
            <person name="Dhillon B."/>
            <person name="Glaser F."/>
            <person name="Hesse C.N."/>
            <person name="Kosti I."/>
            <person name="LaButti K."/>
            <person name="Lindquist E.A."/>
            <person name="Lucas S."/>
            <person name="Salamov A.A."/>
            <person name="Bradshaw R.E."/>
            <person name="Ciuffetti L."/>
            <person name="Hamelin R.C."/>
            <person name="Kema G.H.J."/>
            <person name="Lawrence C."/>
            <person name="Scott J.A."/>
            <person name="Spatafora J.W."/>
            <person name="Turgeon B.G."/>
            <person name="de Wit P.J.G.M."/>
            <person name="Zhong S."/>
            <person name="Goodwin S.B."/>
            <person name="Grigoriev I.V."/>
        </authorList>
    </citation>
    <scope>NUCLEOTIDE SEQUENCE [LARGE SCALE GENOMIC DNA]</scope>
    <source>
        <strain evidence="2">NZE10 / CBS 128990</strain>
    </source>
</reference>
<dbReference type="EMBL" id="KB446539">
    <property type="protein sequence ID" value="EME44442.1"/>
    <property type="molecule type" value="Genomic_DNA"/>
</dbReference>
<dbReference type="HOGENOM" id="CLU_3032313_0_0_1"/>
<evidence type="ECO:0000313" key="1">
    <source>
        <dbReference type="EMBL" id="EME44442.1"/>
    </source>
</evidence>
<dbReference type="Proteomes" id="UP000016933">
    <property type="component" value="Unassembled WGS sequence"/>
</dbReference>
<dbReference type="AlphaFoldDB" id="N1PLR5"/>
<organism evidence="1 2">
    <name type="scientific">Dothistroma septosporum (strain NZE10 / CBS 128990)</name>
    <name type="common">Red band needle blight fungus</name>
    <name type="synonym">Mycosphaerella pini</name>
    <dbReference type="NCBI Taxonomy" id="675120"/>
    <lineage>
        <taxon>Eukaryota</taxon>
        <taxon>Fungi</taxon>
        <taxon>Dikarya</taxon>
        <taxon>Ascomycota</taxon>
        <taxon>Pezizomycotina</taxon>
        <taxon>Dothideomycetes</taxon>
        <taxon>Dothideomycetidae</taxon>
        <taxon>Mycosphaerellales</taxon>
        <taxon>Mycosphaerellaceae</taxon>
        <taxon>Dothistroma</taxon>
    </lineage>
</organism>
<sequence>METVPQSCWNPAVGNSTSQNHFAKLVQQRRTPTRLAGCPWRIRQQHSGSNHPRRV</sequence>
<evidence type="ECO:0000313" key="2">
    <source>
        <dbReference type="Proteomes" id="UP000016933"/>
    </source>
</evidence>
<name>N1PLR5_DOTSN</name>
<protein>
    <submittedName>
        <fullName evidence="1">Uncharacterized protein</fullName>
    </submittedName>
</protein>
<keyword evidence="2" id="KW-1185">Reference proteome</keyword>
<reference evidence="2" key="1">
    <citation type="journal article" date="2012" name="PLoS Genet.">
        <title>The genomes of the fungal plant pathogens Cladosporium fulvum and Dothistroma septosporum reveal adaptation to different hosts and lifestyles but also signatures of common ancestry.</title>
        <authorList>
            <person name="de Wit P.J.G.M."/>
            <person name="van der Burgt A."/>
            <person name="Oekmen B."/>
            <person name="Stergiopoulos I."/>
            <person name="Abd-Elsalam K.A."/>
            <person name="Aerts A.L."/>
            <person name="Bahkali A.H."/>
            <person name="Beenen H.G."/>
            <person name="Chettri P."/>
            <person name="Cox M.P."/>
            <person name="Datema E."/>
            <person name="de Vries R.P."/>
            <person name="Dhillon B."/>
            <person name="Ganley A.R."/>
            <person name="Griffiths S.A."/>
            <person name="Guo Y."/>
            <person name="Hamelin R.C."/>
            <person name="Henrissat B."/>
            <person name="Kabir M.S."/>
            <person name="Jashni M.K."/>
            <person name="Kema G."/>
            <person name="Klaubauf S."/>
            <person name="Lapidus A."/>
            <person name="Levasseur A."/>
            <person name="Lindquist E."/>
            <person name="Mehrabi R."/>
            <person name="Ohm R.A."/>
            <person name="Owen T.J."/>
            <person name="Salamov A."/>
            <person name="Schwelm A."/>
            <person name="Schijlen E."/>
            <person name="Sun H."/>
            <person name="van den Burg H.A."/>
            <person name="van Ham R.C.H.J."/>
            <person name="Zhang S."/>
            <person name="Goodwin S.B."/>
            <person name="Grigoriev I.V."/>
            <person name="Collemare J."/>
            <person name="Bradshaw R.E."/>
        </authorList>
    </citation>
    <scope>NUCLEOTIDE SEQUENCE [LARGE SCALE GENOMIC DNA]</scope>
    <source>
        <strain evidence="2">NZE10 / CBS 128990</strain>
    </source>
</reference>
<gene>
    <name evidence="1" type="ORF">DOTSEDRAFT_72052</name>
</gene>